<reference evidence="2 3" key="1">
    <citation type="submission" date="2024-10" db="EMBL/GenBank/DDBJ databases">
        <authorList>
            <person name="Topkara A.R."/>
            <person name="Saygin H."/>
        </authorList>
    </citation>
    <scope>NUCLEOTIDE SEQUENCE [LARGE SCALE GENOMIC DNA]</scope>
    <source>
        <strain evidence="2 3">M3C6</strain>
    </source>
</reference>
<proteinExistence type="predicted"/>
<gene>
    <name evidence="2" type="ORF">ACFLIM_46100</name>
</gene>
<accession>A0ABW7AWF8</accession>
<dbReference type="Proteomes" id="UP001603978">
    <property type="component" value="Unassembled WGS sequence"/>
</dbReference>
<dbReference type="RefSeq" id="WP_393176465.1">
    <property type="nucleotide sequence ID" value="NZ_JBICRM010000052.1"/>
</dbReference>
<protein>
    <submittedName>
        <fullName evidence="2">DUF2255 family protein</fullName>
    </submittedName>
</protein>
<dbReference type="InterPro" id="IPR016888">
    <property type="entry name" value="UCP028498"/>
</dbReference>
<feature type="region of interest" description="Disordered" evidence="1">
    <location>
        <begin position="66"/>
        <end position="88"/>
    </location>
</feature>
<evidence type="ECO:0000313" key="3">
    <source>
        <dbReference type="Proteomes" id="UP001603978"/>
    </source>
</evidence>
<feature type="compositionally biased region" description="Low complexity" evidence="1">
    <location>
        <begin position="66"/>
        <end position="77"/>
    </location>
</feature>
<keyword evidence="3" id="KW-1185">Reference proteome</keyword>
<feature type="compositionally biased region" description="Polar residues" evidence="1">
    <location>
        <begin position="78"/>
        <end position="88"/>
    </location>
</feature>
<evidence type="ECO:0000313" key="2">
    <source>
        <dbReference type="EMBL" id="MFG1710565.1"/>
    </source>
</evidence>
<name>A0ABW7AWF8_9ACTN</name>
<comment type="caution">
    <text evidence="2">The sequence shown here is derived from an EMBL/GenBank/DDBJ whole genome shotgun (WGS) entry which is preliminary data.</text>
</comment>
<evidence type="ECO:0000256" key="1">
    <source>
        <dbReference type="SAM" id="MobiDB-lite"/>
    </source>
</evidence>
<dbReference type="EMBL" id="JBICRM010000052">
    <property type="protein sequence ID" value="MFG1710565.1"/>
    <property type="molecule type" value="Genomic_DNA"/>
</dbReference>
<organism evidence="2 3">
    <name type="scientific">Nonomuraea marmarensis</name>
    <dbReference type="NCBI Taxonomy" id="3351344"/>
    <lineage>
        <taxon>Bacteria</taxon>
        <taxon>Bacillati</taxon>
        <taxon>Actinomycetota</taxon>
        <taxon>Actinomycetes</taxon>
        <taxon>Streptosporangiales</taxon>
        <taxon>Streptosporangiaceae</taxon>
        <taxon>Nonomuraea</taxon>
    </lineage>
</organism>
<dbReference type="Pfam" id="PF10012">
    <property type="entry name" value="DUF2255"/>
    <property type="match status" value="1"/>
</dbReference>
<sequence length="88" mass="9583">MNTTGWTTNELHRIGGATELRVASYRPHGTLRPYVTIWTVATDDAIYVRSAYGPDDPWFRRALAGGRAASGPAGSNATSSSSTWTRHM</sequence>